<evidence type="ECO:0000313" key="2">
    <source>
        <dbReference type="EMBL" id="SED38442.1"/>
    </source>
</evidence>
<feature type="domain" description="Actin-like protein N-terminal" evidence="1">
    <location>
        <begin position="10"/>
        <end position="124"/>
    </location>
</feature>
<dbReference type="SUPFAM" id="SSF53067">
    <property type="entry name" value="Actin-like ATPase domain"/>
    <property type="match status" value="2"/>
</dbReference>
<dbReference type="Gene3D" id="3.30.420.40">
    <property type="match status" value="2"/>
</dbReference>
<protein>
    <recommendedName>
        <fullName evidence="1">Actin-like protein N-terminal domain-containing protein</fullName>
    </recommendedName>
</protein>
<name>A0A1H5A884_9PSED</name>
<sequence length="352" mass="38899">MSYKQEQIVAIDLGNGTTSYIAGNGRHGSYSSLVATFNGAKGAEGFNRDIFKLKNGQQYLVGEDCREEGAGSRSTDSSFYKSNEIRVLFIKALRDVGIKNPLIVTGLPTEFYASHKAEFEKSLRAWATEEGFQPAAVVVLFQYAGPLFDPELLDEEGKQIPPALIAKGKFGVIDIGHGTTDAGQIVDGKGSTHRYGFSKGVSDFHKELLAQLANPEQLNSQIGKKANKLPAEFKLDRQTNEHTMDAWMRQGYIPFRGERLDIYEISKPLRVKFAEQILPMVINNVWGTTDLLEGMIVAGGGMKIIGKDILKQHIHTKIYMADDPSLSIVRGFYRYAKTQIVAAKQSQEAVKS</sequence>
<evidence type="ECO:0000313" key="3">
    <source>
        <dbReference type="Proteomes" id="UP000198982"/>
    </source>
</evidence>
<dbReference type="InterPro" id="IPR043129">
    <property type="entry name" value="ATPase_NBD"/>
</dbReference>
<reference evidence="3" key="1">
    <citation type="submission" date="2016-10" db="EMBL/GenBank/DDBJ databases">
        <authorList>
            <person name="Varghese N."/>
            <person name="Submissions S."/>
        </authorList>
    </citation>
    <scope>NUCLEOTIDE SEQUENCE [LARGE SCALE GENOMIC DNA]</scope>
    <source>
        <strain evidence="3">DSM 9751</strain>
    </source>
</reference>
<dbReference type="EMBL" id="FNTJ01000003">
    <property type="protein sequence ID" value="SED38442.1"/>
    <property type="molecule type" value="Genomic_DNA"/>
</dbReference>
<dbReference type="InterPro" id="IPR040607">
    <property type="entry name" value="ALP_N"/>
</dbReference>
<dbReference type="AlphaFoldDB" id="A0A1H5A884"/>
<dbReference type="Proteomes" id="UP000198982">
    <property type="component" value="Unassembled WGS sequence"/>
</dbReference>
<dbReference type="Pfam" id="PF17989">
    <property type="entry name" value="ALP_N"/>
    <property type="match status" value="1"/>
</dbReference>
<gene>
    <name evidence="2" type="ORF">SAMN05216178_7028</name>
</gene>
<accession>A0A1H5A884</accession>
<evidence type="ECO:0000259" key="1">
    <source>
        <dbReference type="Pfam" id="PF17989"/>
    </source>
</evidence>
<keyword evidence="3" id="KW-1185">Reference proteome</keyword>
<proteinExistence type="predicted"/>
<dbReference type="RefSeq" id="WP_092320974.1">
    <property type="nucleotide sequence ID" value="NZ_FNTJ01000003.1"/>
</dbReference>
<organism evidence="2 3">
    <name type="scientific">Pseudomonas saponiphila</name>
    <dbReference type="NCBI Taxonomy" id="556534"/>
    <lineage>
        <taxon>Bacteria</taxon>
        <taxon>Pseudomonadati</taxon>
        <taxon>Pseudomonadota</taxon>
        <taxon>Gammaproteobacteria</taxon>
        <taxon>Pseudomonadales</taxon>
        <taxon>Pseudomonadaceae</taxon>
        <taxon>Pseudomonas</taxon>
    </lineage>
</organism>